<reference evidence="3 4" key="1">
    <citation type="submission" date="2015-05" db="EMBL/GenBank/DDBJ databases">
        <title>Distinctive expansion of gene families associated with plant cell wall degradation and secondary metabolism in the genomes of grapevine trunk pathogens.</title>
        <authorList>
            <person name="Lawrence D.P."/>
            <person name="Travadon R."/>
            <person name="Rolshausen P.E."/>
            <person name="Baumgartner K."/>
        </authorList>
    </citation>
    <scope>NUCLEOTIDE SEQUENCE [LARGE SCALE GENOMIC DNA]</scope>
    <source>
        <strain evidence="3">UCRPC4</strain>
    </source>
</reference>
<evidence type="ECO:0000256" key="1">
    <source>
        <dbReference type="SAM" id="MobiDB-lite"/>
    </source>
</evidence>
<evidence type="ECO:0000259" key="2">
    <source>
        <dbReference type="Pfam" id="PF06991"/>
    </source>
</evidence>
<evidence type="ECO:0000313" key="4">
    <source>
        <dbReference type="Proteomes" id="UP000053317"/>
    </source>
</evidence>
<dbReference type="InterPro" id="IPR033194">
    <property type="entry name" value="MFAP1"/>
</dbReference>
<name>A0A0G2EFS9_PHACM</name>
<feature type="compositionally biased region" description="Acidic residues" evidence="1">
    <location>
        <begin position="38"/>
        <end position="50"/>
    </location>
</feature>
<evidence type="ECO:0000313" key="3">
    <source>
        <dbReference type="EMBL" id="KKY21116.1"/>
    </source>
</evidence>
<dbReference type="OrthoDB" id="1111734at2759"/>
<dbReference type="PANTHER" id="PTHR15327">
    <property type="entry name" value="MICROFIBRIL-ASSOCIATED PROTEIN"/>
    <property type="match status" value="1"/>
</dbReference>
<feature type="region of interest" description="Disordered" evidence="1">
    <location>
        <begin position="402"/>
        <end position="442"/>
    </location>
</feature>
<dbReference type="AlphaFoldDB" id="A0A0G2EFS9"/>
<feature type="region of interest" description="Disordered" evidence="1">
    <location>
        <begin position="1"/>
        <end position="209"/>
    </location>
</feature>
<reference evidence="3 4" key="2">
    <citation type="submission" date="2015-05" db="EMBL/GenBank/DDBJ databases">
        <authorList>
            <person name="Morales-Cruz A."/>
            <person name="Amrine K.C."/>
            <person name="Cantu D."/>
        </authorList>
    </citation>
    <scope>NUCLEOTIDE SEQUENCE [LARGE SCALE GENOMIC DNA]</scope>
    <source>
        <strain evidence="3">UCRPC4</strain>
    </source>
</reference>
<protein>
    <submittedName>
        <fullName evidence="3">Putative microfibrillar-associated protein 1</fullName>
    </submittedName>
</protein>
<feature type="domain" description="Micro-fibrillar-associated protein 1 C-terminal" evidence="2">
    <location>
        <begin position="149"/>
        <end position="393"/>
    </location>
</feature>
<feature type="compositionally biased region" description="Basic and acidic residues" evidence="1">
    <location>
        <begin position="291"/>
        <end position="319"/>
    </location>
</feature>
<feature type="compositionally biased region" description="Acidic residues" evidence="1">
    <location>
        <begin position="238"/>
        <end position="255"/>
    </location>
</feature>
<sequence length="558" mass="63723">MPPPFPRAGVPGQSRMTANPARPVKRYRPGKAVAEEHSDSEEEDEIEEEVPQTQAVPKPPTASSFPASRVPQKQKPAAIQEDSDEDGFVTEDEDEAPPPATRPLDVTKATSVARQGPREPRDQLEAPNESEEEEEDEESEDESSEEESSSEEDVPQRKLLRPTFIKKSDRNSKTASPATATPQPQTNLQSESDTTVPAHMTDGLTEEEARRRELADMMITDKLERDALARAQGKKSWDDDEEVAPEDMVNDTDGIDPEAELAAWKLRELKRLKRDREAIELHEKELEEIERRRNLTAEEREKEDAEYLAAQKEERESGRGKAGFMQRYHHKGAFFQDEEVAKEILARRDLMGGKFVDEVQNREALPEYMQIRDMTKLGKKGRTKYKDLKAEDTGRWADYGRSERKRDGFGAGIDDERFRPDDDRARGDENSRERRSTEPLKDQGACETIVNAKETIRIDHEEDEAPRKIEAMTKETENPIIIIITTTTEEEEHHIRDHHPTRDPGPLLPFQEDITEMMILLGGREVLLLIGNEIKEDVSMIFVDTILSWFVNEHVLLF</sequence>
<feature type="region of interest" description="Disordered" evidence="1">
    <location>
        <begin position="230"/>
        <end position="255"/>
    </location>
</feature>
<dbReference type="Proteomes" id="UP000053317">
    <property type="component" value="Unassembled WGS sequence"/>
</dbReference>
<proteinExistence type="predicted"/>
<feature type="compositionally biased region" description="Polar residues" evidence="1">
    <location>
        <begin position="173"/>
        <end position="195"/>
    </location>
</feature>
<gene>
    <name evidence="3" type="ORF">UCRPC4_g03812</name>
</gene>
<dbReference type="EMBL" id="LCWF01000087">
    <property type="protein sequence ID" value="KKY21116.1"/>
    <property type="molecule type" value="Genomic_DNA"/>
</dbReference>
<dbReference type="InterPro" id="IPR009730">
    <property type="entry name" value="MFAP1_C"/>
</dbReference>
<feature type="region of interest" description="Disordered" evidence="1">
    <location>
        <begin position="291"/>
        <end position="322"/>
    </location>
</feature>
<organism evidence="3 4">
    <name type="scientific">Phaeomoniella chlamydospora</name>
    <name type="common">Phaeoacremonium chlamydosporum</name>
    <dbReference type="NCBI Taxonomy" id="158046"/>
    <lineage>
        <taxon>Eukaryota</taxon>
        <taxon>Fungi</taxon>
        <taxon>Dikarya</taxon>
        <taxon>Ascomycota</taxon>
        <taxon>Pezizomycotina</taxon>
        <taxon>Eurotiomycetes</taxon>
        <taxon>Chaetothyriomycetidae</taxon>
        <taxon>Phaeomoniellales</taxon>
        <taxon>Phaeomoniellaceae</taxon>
        <taxon>Phaeomoniella</taxon>
    </lineage>
</organism>
<feature type="compositionally biased region" description="Acidic residues" evidence="1">
    <location>
        <begin position="81"/>
        <end position="96"/>
    </location>
</feature>
<feature type="compositionally biased region" description="Acidic residues" evidence="1">
    <location>
        <begin position="128"/>
        <end position="153"/>
    </location>
</feature>
<feature type="compositionally biased region" description="Basic and acidic residues" evidence="1">
    <location>
        <begin position="402"/>
        <end position="441"/>
    </location>
</feature>
<keyword evidence="4" id="KW-1185">Reference proteome</keyword>
<comment type="caution">
    <text evidence="3">The sequence shown here is derived from an EMBL/GenBank/DDBJ whole genome shotgun (WGS) entry which is preliminary data.</text>
</comment>
<accession>A0A0G2EFS9</accession>
<feature type="compositionally biased region" description="Polar residues" evidence="1">
    <location>
        <begin position="51"/>
        <end position="66"/>
    </location>
</feature>
<dbReference type="Pfam" id="PF06991">
    <property type="entry name" value="MFAP1"/>
    <property type="match status" value="1"/>
</dbReference>